<protein>
    <submittedName>
        <fullName evidence="1">Uncharacterized protein</fullName>
    </submittedName>
</protein>
<reference evidence="1 2" key="1">
    <citation type="submission" date="2015-01" db="EMBL/GenBank/DDBJ databases">
        <title>Evolution of Trichinella species and genotypes.</title>
        <authorList>
            <person name="Korhonen P.K."/>
            <person name="Edoardo P."/>
            <person name="Giuseppe L.R."/>
            <person name="Gasser R.B."/>
        </authorList>
    </citation>
    <scope>NUCLEOTIDE SEQUENCE [LARGE SCALE GENOMIC DNA]</scope>
    <source>
        <strain evidence="1">ISS3</strain>
    </source>
</reference>
<proteinExistence type="predicted"/>
<accession>A0A0V1ALB5</accession>
<sequence length="30" mass="3681">MCQLKNKKTCILHENSFLMWPFWIILISEL</sequence>
<comment type="caution">
    <text evidence="1">The sequence shown here is derived from an EMBL/GenBank/DDBJ whole genome shotgun (WGS) entry which is preliminary data.</text>
</comment>
<dbReference type="AlphaFoldDB" id="A0A0V1ALB5"/>
<evidence type="ECO:0000313" key="1">
    <source>
        <dbReference type="EMBL" id="KRY25584.1"/>
    </source>
</evidence>
<evidence type="ECO:0000313" key="2">
    <source>
        <dbReference type="Proteomes" id="UP000054776"/>
    </source>
</evidence>
<dbReference type="InParanoid" id="A0A0V1ALB5"/>
<dbReference type="EMBL" id="JYDH01000855">
    <property type="protein sequence ID" value="KRY25584.1"/>
    <property type="molecule type" value="Genomic_DNA"/>
</dbReference>
<organism evidence="1 2">
    <name type="scientific">Trichinella spiralis</name>
    <name type="common">Trichina worm</name>
    <dbReference type="NCBI Taxonomy" id="6334"/>
    <lineage>
        <taxon>Eukaryota</taxon>
        <taxon>Metazoa</taxon>
        <taxon>Ecdysozoa</taxon>
        <taxon>Nematoda</taxon>
        <taxon>Enoplea</taxon>
        <taxon>Dorylaimia</taxon>
        <taxon>Trichinellida</taxon>
        <taxon>Trichinellidae</taxon>
        <taxon>Trichinella</taxon>
    </lineage>
</organism>
<gene>
    <name evidence="1" type="ORF">T01_9153</name>
</gene>
<name>A0A0V1ALB5_TRISP</name>
<dbReference type="Proteomes" id="UP000054776">
    <property type="component" value="Unassembled WGS sequence"/>
</dbReference>
<keyword evidence="2" id="KW-1185">Reference proteome</keyword>